<proteinExistence type="predicted"/>
<dbReference type="PROSITE" id="PS50041">
    <property type="entry name" value="C_TYPE_LECTIN_2"/>
    <property type="match status" value="1"/>
</dbReference>
<evidence type="ECO:0000313" key="3">
    <source>
        <dbReference type="Proteomes" id="UP000694845"/>
    </source>
</evidence>
<dbReference type="Gene3D" id="3.10.100.10">
    <property type="entry name" value="Mannose-Binding Protein A, subunit A"/>
    <property type="match status" value="1"/>
</dbReference>
<reference evidence="4" key="1">
    <citation type="submission" date="2025-08" db="UniProtKB">
        <authorList>
            <consortium name="RefSeq"/>
        </authorList>
    </citation>
    <scope>IDENTIFICATION</scope>
</reference>
<dbReference type="Pfam" id="PF00024">
    <property type="entry name" value="PAN_1"/>
    <property type="match status" value="1"/>
</dbReference>
<dbReference type="OrthoDB" id="441660at2759"/>
<dbReference type="Proteomes" id="UP000694845">
    <property type="component" value="Unplaced"/>
</dbReference>
<feature type="signal peptide" evidence="1">
    <location>
        <begin position="1"/>
        <end position="24"/>
    </location>
</feature>
<dbReference type="KEGG" id="aplc:110986040"/>
<evidence type="ECO:0000256" key="1">
    <source>
        <dbReference type="SAM" id="SignalP"/>
    </source>
</evidence>
<dbReference type="AlphaFoldDB" id="A0A8B7ZCC8"/>
<sequence>MQWLQGTTLRVLFLVFATSSVALAQYTSCPSGWLNWQQSCYYRLPDKMNWFQASEACNRPGSSLTVPDSEEENFFLWQSIVKGPVGAGGLWIGCTDAAQEGTWLCGGQPARYTNWNSRKFRNSSDYNCARLTVFAKGKWSDDIPCSSKNNRSAACEMKTSTVPIYHTFTGTDGRVPQQCLHHHNIKNVPVESLLACGLACRATPRCRSFNLWQISKAERQCQLNQVTRLGADSYDFKATNNCFYFDL</sequence>
<keyword evidence="3" id="KW-1185">Reference proteome</keyword>
<dbReference type="InterPro" id="IPR016187">
    <property type="entry name" value="CTDL_fold"/>
</dbReference>
<dbReference type="InterPro" id="IPR016186">
    <property type="entry name" value="C-type_lectin-like/link_sf"/>
</dbReference>
<evidence type="ECO:0000313" key="4">
    <source>
        <dbReference type="RefSeq" id="XP_022103323.1"/>
    </source>
</evidence>
<name>A0A8B7ZCC8_ACAPL</name>
<keyword evidence="1" id="KW-0732">Signal</keyword>
<dbReference type="Gene3D" id="3.50.4.10">
    <property type="entry name" value="Hepatocyte Growth Factor"/>
    <property type="match status" value="1"/>
</dbReference>
<dbReference type="GeneID" id="110986040"/>
<dbReference type="Pfam" id="PF00059">
    <property type="entry name" value="Lectin_C"/>
    <property type="match status" value="1"/>
</dbReference>
<dbReference type="InterPro" id="IPR001304">
    <property type="entry name" value="C-type_lectin-like"/>
</dbReference>
<dbReference type="CDD" id="cd00037">
    <property type="entry name" value="CLECT"/>
    <property type="match status" value="1"/>
</dbReference>
<dbReference type="SUPFAM" id="SSF56436">
    <property type="entry name" value="C-type lectin-like"/>
    <property type="match status" value="1"/>
</dbReference>
<dbReference type="InterPro" id="IPR050111">
    <property type="entry name" value="C-type_lectin/snaclec_domain"/>
</dbReference>
<protein>
    <submittedName>
        <fullName evidence="4">Perlucin-like protein</fullName>
    </submittedName>
</protein>
<feature type="chain" id="PRO_5034143849" evidence="1">
    <location>
        <begin position="25"/>
        <end position="247"/>
    </location>
</feature>
<dbReference type="InterPro" id="IPR003609">
    <property type="entry name" value="Pan_app"/>
</dbReference>
<dbReference type="RefSeq" id="XP_022103323.1">
    <property type="nucleotide sequence ID" value="XM_022247631.1"/>
</dbReference>
<organism evidence="3 4">
    <name type="scientific">Acanthaster planci</name>
    <name type="common">Crown-of-thorns starfish</name>
    <dbReference type="NCBI Taxonomy" id="133434"/>
    <lineage>
        <taxon>Eukaryota</taxon>
        <taxon>Metazoa</taxon>
        <taxon>Echinodermata</taxon>
        <taxon>Eleutherozoa</taxon>
        <taxon>Asterozoa</taxon>
        <taxon>Asteroidea</taxon>
        <taxon>Valvatacea</taxon>
        <taxon>Valvatida</taxon>
        <taxon>Acanthasteridae</taxon>
        <taxon>Acanthaster</taxon>
    </lineage>
</organism>
<feature type="domain" description="C-type lectin" evidence="2">
    <location>
        <begin position="36"/>
        <end position="141"/>
    </location>
</feature>
<dbReference type="OMA" id="MNCARIT"/>
<dbReference type="SMART" id="SM00034">
    <property type="entry name" value="CLECT"/>
    <property type="match status" value="1"/>
</dbReference>
<evidence type="ECO:0000259" key="2">
    <source>
        <dbReference type="PROSITE" id="PS50041"/>
    </source>
</evidence>
<accession>A0A8B7ZCC8</accession>
<gene>
    <name evidence="4" type="primary">LOC110986040</name>
</gene>
<dbReference type="PANTHER" id="PTHR22803">
    <property type="entry name" value="MANNOSE, PHOSPHOLIPASE, LECTIN RECEPTOR RELATED"/>
    <property type="match status" value="1"/>
</dbReference>